<dbReference type="Pfam" id="PF00583">
    <property type="entry name" value="Acetyltransf_1"/>
    <property type="match status" value="1"/>
</dbReference>
<dbReference type="Gene3D" id="3.40.630.30">
    <property type="match status" value="1"/>
</dbReference>
<dbReference type="InterPro" id="IPR014030">
    <property type="entry name" value="Ketoacyl_synth_N"/>
</dbReference>
<dbReference type="PROSITE" id="PS00606">
    <property type="entry name" value="KS3_1"/>
    <property type="match status" value="1"/>
</dbReference>
<dbReference type="PANTHER" id="PTHR43775:SF37">
    <property type="entry name" value="SI:DKEY-61P9.11"/>
    <property type="match status" value="1"/>
</dbReference>
<evidence type="ECO:0000259" key="10">
    <source>
        <dbReference type="PROSITE" id="PS51186"/>
    </source>
</evidence>
<dbReference type="GO" id="GO:0004312">
    <property type="term" value="F:fatty acid synthase activity"/>
    <property type="evidence" value="ECO:0007669"/>
    <property type="project" value="TreeGrafter"/>
</dbReference>
<dbReference type="InterPro" id="IPR016181">
    <property type="entry name" value="Acyl_CoA_acyltransferase"/>
</dbReference>
<dbReference type="InterPro" id="IPR020615">
    <property type="entry name" value="Thiolase_acyl_enz_int_AS"/>
</dbReference>
<feature type="domain" description="Ketosynthase family 3 (KS3)" evidence="11">
    <location>
        <begin position="1894"/>
        <end position="2312"/>
    </location>
</feature>
<dbReference type="InterPro" id="IPR029058">
    <property type="entry name" value="AB_hydrolase_fold"/>
</dbReference>
<dbReference type="PROSITE" id="PS50075">
    <property type="entry name" value="CARRIER"/>
    <property type="match status" value="2"/>
</dbReference>
<dbReference type="EMBL" id="JAAIKC010000012">
    <property type="protein sequence ID" value="NEW09012.1"/>
    <property type="molecule type" value="Genomic_DNA"/>
</dbReference>
<dbReference type="PROSITE" id="PS52004">
    <property type="entry name" value="KS3_2"/>
    <property type="match status" value="2"/>
</dbReference>
<dbReference type="SUPFAM" id="SSF53901">
    <property type="entry name" value="Thiolase-like"/>
    <property type="match status" value="2"/>
</dbReference>
<dbReference type="InterPro" id="IPR000182">
    <property type="entry name" value="GNAT_dom"/>
</dbReference>
<gene>
    <name evidence="12" type="ORF">GK047_23760</name>
</gene>
<dbReference type="InterPro" id="IPR018201">
    <property type="entry name" value="Ketoacyl_synth_AS"/>
</dbReference>
<evidence type="ECO:0000256" key="5">
    <source>
        <dbReference type="ARBA" id="ARBA00022553"/>
    </source>
</evidence>
<dbReference type="PROSITE" id="PS51186">
    <property type="entry name" value="GNAT"/>
    <property type="match status" value="1"/>
</dbReference>
<dbReference type="InterPro" id="IPR009081">
    <property type="entry name" value="PP-bd_ACP"/>
</dbReference>
<dbReference type="SMART" id="SM00822">
    <property type="entry name" value="PKS_KR"/>
    <property type="match status" value="1"/>
</dbReference>
<dbReference type="GO" id="GO:0005737">
    <property type="term" value="C:cytoplasm"/>
    <property type="evidence" value="ECO:0007669"/>
    <property type="project" value="UniProtKB-SubCell"/>
</dbReference>
<feature type="domain" description="N-acetyltransferase" evidence="10">
    <location>
        <begin position="43"/>
        <end position="236"/>
    </location>
</feature>
<dbReference type="PANTHER" id="PTHR43775">
    <property type="entry name" value="FATTY ACID SYNTHASE"/>
    <property type="match status" value="1"/>
</dbReference>
<dbReference type="Gene3D" id="3.40.50.1820">
    <property type="entry name" value="alpha/beta hydrolase"/>
    <property type="match status" value="1"/>
</dbReference>
<dbReference type="GO" id="GO:0006633">
    <property type="term" value="P:fatty acid biosynthetic process"/>
    <property type="evidence" value="ECO:0007669"/>
    <property type="project" value="InterPro"/>
</dbReference>
<dbReference type="InterPro" id="IPR036736">
    <property type="entry name" value="ACP-like_sf"/>
</dbReference>
<organism evidence="12">
    <name type="scientific">Paenibacillus sp. SYP-B3998</name>
    <dbReference type="NCBI Taxonomy" id="2678564"/>
    <lineage>
        <taxon>Bacteria</taxon>
        <taxon>Bacillati</taxon>
        <taxon>Bacillota</taxon>
        <taxon>Bacilli</taxon>
        <taxon>Bacillales</taxon>
        <taxon>Paenibacillaceae</taxon>
        <taxon>Paenibacillus</taxon>
    </lineage>
</organism>
<evidence type="ECO:0000256" key="4">
    <source>
        <dbReference type="ARBA" id="ARBA00022490"/>
    </source>
</evidence>
<dbReference type="Pfam" id="PF00109">
    <property type="entry name" value="ketoacyl-synt"/>
    <property type="match status" value="2"/>
</dbReference>
<dbReference type="InterPro" id="IPR036291">
    <property type="entry name" value="NAD(P)-bd_dom_sf"/>
</dbReference>
<keyword evidence="6" id="KW-0808">Transferase</keyword>
<dbReference type="GO" id="GO:0031177">
    <property type="term" value="F:phosphopantetheine binding"/>
    <property type="evidence" value="ECO:0007669"/>
    <property type="project" value="InterPro"/>
</dbReference>
<accession>A0A6G4A3P8</accession>
<evidence type="ECO:0000256" key="8">
    <source>
        <dbReference type="SAM" id="MobiDB-lite"/>
    </source>
</evidence>
<dbReference type="GO" id="GO:0004315">
    <property type="term" value="F:3-oxoacyl-[acyl-carrier-protein] synthase activity"/>
    <property type="evidence" value="ECO:0007669"/>
    <property type="project" value="InterPro"/>
</dbReference>
<dbReference type="GO" id="GO:0005886">
    <property type="term" value="C:plasma membrane"/>
    <property type="evidence" value="ECO:0007669"/>
    <property type="project" value="TreeGrafter"/>
</dbReference>
<name>A0A6G4A3P8_9BACL</name>
<keyword evidence="5" id="KW-0597">Phosphoprotein</keyword>
<dbReference type="SMART" id="SM00823">
    <property type="entry name" value="PKS_PP"/>
    <property type="match status" value="2"/>
</dbReference>
<evidence type="ECO:0000313" key="12">
    <source>
        <dbReference type="EMBL" id="NEW09012.1"/>
    </source>
</evidence>
<dbReference type="InterPro" id="IPR057326">
    <property type="entry name" value="KR_dom"/>
</dbReference>
<evidence type="ECO:0000256" key="6">
    <source>
        <dbReference type="ARBA" id="ARBA00022679"/>
    </source>
</evidence>
<dbReference type="SUPFAM" id="SSF55729">
    <property type="entry name" value="Acyl-CoA N-acyltransferases (Nat)"/>
    <property type="match status" value="1"/>
</dbReference>
<sequence length="2642" mass="300250">MYNKHLNENLLDGSQQQLFPDANFEDKFKNGEYLEKFFIKREYIIRLASPDDIHSLMDIEANCWAIPLQTDRSEIEQRLMDPACFNFVLEYEGKVIGVIYTQRIHQDNIKKIRSNTVNKYRVKTGQCIQFIALNIQPVYQDKGWGNELLEFVLQYYSLHPEINNVYAVTRCRDFYKSNCSTIQDYLKKINRNGELDDPILKFHQLHGAKVLGLMDNYRPNDDENHGYGVLIQYDINNRPWNGKLSTKGSAKKQQHSGNLLLDLLQRKLNTTNINDQKSLKELGLDSLDFADVLIFMHEKLGVDVSIHDLNNKNLYELLQLCEDGENVKSTDTKQQPLKKQIRSLMRQYPEIVPLSIDGEGPCTFWIHPLSGDVGIYNRIASQTDGTFRMIAIKARGFLSSENKPLTSVIDMAKYYCEMITAVEPEGPYHLVGFSFGGTVAYEIAHQLQMQGKEVDTLLLVESPLISGKESELFKTTFRNNLLMNANFLLLTLLNTEQNLSRKLPNGDIDWNFYKITADDVKDFQDEVLVKDIVRFCKQKGLKQADKELEFKLLSMSDVHISNLRALQEYHAAKILRPNNIKAWLFRTESAQAVSRTIWNPDYLENIQREKGSFLPLLQQWNSVLPKLQTIILEGDNHFDILHSDKSIKKFYDYCRNIYTNRSNAAQHPSIAIVGISGRFPDAENVQQFWENLKNGRNSIREVPDDRGWNINDYYDPKLKTPGKTFSKWGGFLTDIDKFDPLFFKISPRESELMDPSERIFIQEAWKAIEDAGYNPGSISGKPWGVFACAKGDYSITVQNEIETYYLPTDSYSATRLSYLLNLVGPAMTIDTACSSTLSVVVEACNSLILGNCEAAIVGGGAVYTTPNILIGSSQSLLLSPDGQCYTFDQRANGTVVAEAIGVVVLKLLDKAIEDNDHIYGVIRGWGMNQDGKTNGITAPSGLAQSRLQTSVYEKFNINPENITMFEAHGTGTQLGDAIEYQALTETFRKFTTNLDYCALGSLKTNIGHAFFGSGIAGLIKILLSIKNCQIPPSLNYENASPQMAVENSPFFVNTALREWETKLNEPRCAAMNSFGATGTNAHLVIEEYVSTHKKDTVVNTQVQNPAIIVLSAKDENRLKEYVDRFLIALENEEYTDKDLADIAYTLQVGRESMEARLAMTVASIKELKEKFKTYLEGKENSEDIYRSQVKPKKGGLAISAVGKEMQEAMELWVEGFVIDWEGLYRNNKPKRISLPTYPFAKERYWIQTNAGVRKKENEEPFSRDHSPEDPHELMMFTEEWEEAPLNDYPVNELKTIVCFLSNPENQKRIKVQIKKRNPGANVIFISQGKDFQKDNEENYLISKSDKRTYEEAFSGILTDYKKITAVVYLWPYEDPECIEDYKNIVYILQAIASEKVETERFILGAQYKTELERCYLESWIGFERSLGPMVSKTRVKVVIQEKENSNQREITEEISERLWKEIEAVSKVQSVLYKEGKRYEYKIKETSANPGETPLKTGGTYLITGGLGKLGLIFARHLAQEYSTNLILSGRSKLDKEKQILIKEIEKLGSRILYIQADLCDRDGMRKGIEAAKEQFGEIHGIIHAAGIVDQQGIFQKEIESFEKVINPKIKGTLILDELLKGSPLDFICYFSSSAAILGDFGACDYAVGNRFQMAYTRYKNKLEDQKEVLSKTVVVNWPLWRDGGMGLAQDDNEMYLKSSGQRYLETEEGVSIFEKILTQPQTQHLVMVGQKSMVYRFLRLNREQTTKTVRVDTGNSDISRVQPKEMQGFAIEQFVERDLKEMISKLHNLPVEKLDVEEHLIEYGFDSINLFEFAGMIADFYGIDITPSSLLGYSTIGKIIEYFMLDHKETIEQFYNEKTEKNTPQASLHPETQKEEKNGLDRDIINNPFEKISEPIAIIGISGRFPQADTVESLWNNLKDRKECITEVPKDRWDWREYYGDSHNEIGKSNSKWGGFLTNIDRFDPLFFKISPKEAHIMDPCQRLFLEEAWHALEDAGYMGELIKGKSCGVYVGIEEGEYGFMVRQEGQFYSNQNAVLSARIAYALDLTGPNLSITASCSSGLVALHQACQALRHDDCEMALVGGINLFVSPMVHVGMSMLDLLSPTGKSYVFDDRADGLVPSEAVAVVLLKPLSKAIRDKDQIYGCIKGSGVNYNGKGHGIMSPNPLRQAELINNTFDKYQIDPLNIQYTIASSVGTKLGDAAEIDGLRKAFSKYSNEQYCSIGSIKPLIGHTFAASGIVSLLTMLMAMKEQTILGLHNYKNSNENIDFSKTPFIASTSDQPWTRQKNQPRLGAISTSANSGTNAFAVIEEYIKPPEERNKHKSIHQSRIFIFSATDNERLQVVVKKLLEYIECNDKILLSDIAYTLQVGREAMACRLAIVATSKDELIQAMNNYLNSVQAKNEIESSVPFFTGNVEDGYLKAQALSSIKYEEALLQEFVKKNNLEIIAMHWTKGGKMTWESLYETEDGRRISLPTYPFKNERYWITTEKDEWVNEKDLLNANTGKSTQQMIEGYIVNFFSGKLDIPKEEIKLNKYIQDYGVDSILIMQFIRDFEKHFQFSISGRDLLQYPTISSLTTYLIEKLETDPIGSHLHDKENKIGKSALNKSEYKDKEVIEAMEKYVRGMIDLDEVEKSVGVGRI</sequence>
<dbReference type="CDD" id="cd00833">
    <property type="entry name" value="PKS"/>
    <property type="match status" value="2"/>
</dbReference>
<dbReference type="InterPro" id="IPR001031">
    <property type="entry name" value="Thioesterase"/>
</dbReference>
<dbReference type="Gene3D" id="1.10.1240.100">
    <property type="match status" value="2"/>
</dbReference>
<feature type="domain" description="Ketosynthase family 3 (KS3)" evidence="11">
    <location>
        <begin position="667"/>
        <end position="1087"/>
    </location>
</feature>
<dbReference type="SUPFAM" id="SSF47336">
    <property type="entry name" value="ACP-like"/>
    <property type="match status" value="3"/>
</dbReference>
<dbReference type="Pfam" id="PF08659">
    <property type="entry name" value="KR"/>
    <property type="match status" value="1"/>
</dbReference>
<protein>
    <submittedName>
        <fullName evidence="12">SDR family NAD(P)-dependent oxidoreductase</fullName>
    </submittedName>
</protein>
<dbReference type="InterPro" id="IPR016039">
    <property type="entry name" value="Thiolase-like"/>
</dbReference>
<dbReference type="GO" id="GO:0071770">
    <property type="term" value="P:DIM/DIP cell wall layer assembly"/>
    <property type="evidence" value="ECO:0007669"/>
    <property type="project" value="TreeGrafter"/>
</dbReference>
<evidence type="ECO:0000256" key="7">
    <source>
        <dbReference type="ARBA" id="ARBA00022737"/>
    </source>
</evidence>
<dbReference type="Pfam" id="PF02801">
    <property type="entry name" value="Ketoacyl-synt_C"/>
    <property type="match status" value="2"/>
</dbReference>
<feature type="region of interest" description="Disordered" evidence="8">
    <location>
        <begin position="1859"/>
        <end position="1879"/>
    </location>
</feature>
<dbReference type="RefSeq" id="WP_163952457.1">
    <property type="nucleotide sequence ID" value="NZ_JAAIKC010000012.1"/>
</dbReference>
<feature type="domain" description="Carrier" evidence="9">
    <location>
        <begin position="1771"/>
        <end position="1848"/>
    </location>
</feature>
<keyword evidence="3" id="KW-0596">Phosphopantetheine</keyword>
<dbReference type="Gene3D" id="1.10.1200.10">
    <property type="entry name" value="ACP-like"/>
    <property type="match status" value="3"/>
</dbReference>
<reference evidence="12" key="1">
    <citation type="submission" date="2020-02" db="EMBL/GenBank/DDBJ databases">
        <authorList>
            <person name="Shen X.-R."/>
            <person name="Zhang Y.-X."/>
        </authorList>
    </citation>
    <scope>NUCLEOTIDE SEQUENCE</scope>
    <source>
        <strain evidence="12">SYP-B3998</strain>
    </source>
</reference>
<evidence type="ECO:0000256" key="2">
    <source>
        <dbReference type="ARBA" id="ARBA00004792"/>
    </source>
</evidence>
<evidence type="ECO:0000256" key="3">
    <source>
        <dbReference type="ARBA" id="ARBA00022450"/>
    </source>
</evidence>
<dbReference type="SMART" id="SM00825">
    <property type="entry name" value="PKS_KS"/>
    <property type="match status" value="2"/>
</dbReference>
<comment type="pathway">
    <text evidence="2">Antibiotic biosynthesis.</text>
</comment>
<evidence type="ECO:0000259" key="9">
    <source>
        <dbReference type="PROSITE" id="PS50075"/>
    </source>
</evidence>
<comment type="subcellular location">
    <subcellularLocation>
        <location evidence="1">Cytoplasm</location>
    </subcellularLocation>
</comment>
<dbReference type="InterPro" id="IPR050091">
    <property type="entry name" value="PKS_NRPS_Biosynth_Enz"/>
</dbReference>
<dbReference type="InterPro" id="IPR014031">
    <property type="entry name" value="Ketoacyl_synth_C"/>
</dbReference>
<dbReference type="Gene3D" id="3.40.50.720">
    <property type="entry name" value="NAD(P)-binding Rossmann-like Domain"/>
    <property type="match status" value="1"/>
</dbReference>
<comment type="caution">
    <text evidence="12">The sequence shown here is derived from an EMBL/GenBank/DDBJ whole genome shotgun (WGS) entry which is preliminary data.</text>
</comment>
<proteinExistence type="predicted"/>
<dbReference type="InterPro" id="IPR020806">
    <property type="entry name" value="PKS_PP-bd"/>
</dbReference>
<feature type="domain" description="Carrier" evidence="9">
    <location>
        <begin position="2508"/>
        <end position="2585"/>
    </location>
</feature>
<dbReference type="InterPro" id="IPR054514">
    <property type="entry name" value="RhiE-like_linker"/>
</dbReference>
<evidence type="ECO:0000256" key="1">
    <source>
        <dbReference type="ARBA" id="ARBA00004496"/>
    </source>
</evidence>
<dbReference type="Pfam" id="PF00975">
    <property type="entry name" value="Thioesterase"/>
    <property type="match status" value="1"/>
</dbReference>
<dbReference type="CDD" id="cd08953">
    <property type="entry name" value="KR_2_SDR_x"/>
    <property type="match status" value="1"/>
</dbReference>
<keyword evidence="7" id="KW-0677">Repeat</keyword>
<dbReference type="PROSITE" id="PS00098">
    <property type="entry name" value="THIOLASE_1"/>
    <property type="match status" value="1"/>
</dbReference>
<dbReference type="SUPFAM" id="SSF53474">
    <property type="entry name" value="alpha/beta-Hydrolases"/>
    <property type="match status" value="1"/>
</dbReference>
<dbReference type="Gene3D" id="3.40.47.10">
    <property type="match status" value="2"/>
</dbReference>
<dbReference type="Pfam" id="PF00550">
    <property type="entry name" value="PP-binding"/>
    <property type="match status" value="3"/>
</dbReference>
<keyword evidence="4" id="KW-0963">Cytoplasm</keyword>
<evidence type="ECO:0000259" key="11">
    <source>
        <dbReference type="PROSITE" id="PS52004"/>
    </source>
</evidence>
<dbReference type="SUPFAM" id="SSF51735">
    <property type="entry name" value="NAD(P)-binding Rossmann-fold domains"/>
    <property type="match status" value="1"/>
</dbReference>
<dbReference type="Pfam" id="PF22336">
    <property type="entry name" value="RhiE-like_linker"/>
    <property type="match status" value="2"/>
</dbReference>
<dbReference type="InterPro" id="IPR013968">
    <property type="entry name" value="PKS_KR"/>
</dbReference>
<dbReference type="InterPro" id="IPR020841">
    <property type="entry name" value="PKS_Beta-ketoAc_synthase_dom"/>
</dbReference>